<proteinExistence type="predicted"/>
<dbReference type="Proteomes" id="UP001152561">
    <property type="component" value="Unassembled WGS sequence"/>
</dbReference>
<feature type="compositionally biased region" description="Basic residues" evidence="1">
    <location>
        <begin position="232"/>
        <end position="242"/>
    </location>
</feature>
<feature type="region of interest" description="Disordered" evidence="1">
    <location>
        <begin position="230"/>
        <end position="277"/>
    </location>
</feature>
<dbReference type="AlphaFoldDB" id="A0A9Q1R6K7"/>
<evidence type="ECO:0000313" key="2">
    <source>
        <dbReference type="EMBL" id="KAJ8541942.1"/>
    </source>
</evidence>
<evidence type="ECO:0000256" key="1">
    <source>
        <dbReference type="SAM" id="MobiDB-lite"/>
    </source>
</evidence>
<reference evidence="3" key="1">
    <citation type="journal article" date="2023" name="Proc. Natl. Acad. Sci. U.S.A.">
        <title>Genomic and structural basis for evolution of tropane alkaloid biosynthesis.</title>
        <authorList>
            <person name="Wanga Y.-J."/>
            <person name="Taina T."/>
            <person name="Yua J.-Y."/>
            <person name="Lia J."/>
            <person name="Xua B."/>
            <person name="Chenc J."/>
            <person name="D'Auriad J.C."/>
            <person name="Huanga J.-P."/>
            <person name="Huanga S.-X."/>
        </authorList>
    </citation>
    <scope>NUCLEOTIDE SEQUENCE [LARGE SCALE GENOMIC DNA]</scope>
    <source>
        <strain evidence="3">cv. KIB-2019</strain>
    </source>
</reference>
<name>A0A9Q1R6K7_9SOLA</name>
<evidence type="ECO:0000313" key="3">
    <source>
        <dbReference type="Proteomes" id="UP001152561"/>
    </source>
</evidence>
<organism evidence="2 3">
    <name type="scientific">Anisodus acutangulus</name>
    <dbReference type="NCBI Taxonomy" id="402998"/>
    <lineage>
        <taxon>Eukaryota</taxon>
        <taxon>Viridiplantae</taxon>
        <taxon>Streptophyta</taxon>
        <taxon>Embryophyta</taxon>
        <taxon>Tracheophyta</taxon>
        <taxon>Spermatophyta</taxon>
        <taxon>Magnoliopsida</taxon>
        <taxon>eudicotyledons</taxon>
        <taxon>Gunneridae</taxon>
        <taxon>Pentapetalae</taxon>
        <taxon>asterids</taxon>
        <taxon>lamiids</taxon>
        <taxon>Solanales</taxon>
        <taxon>Solanaceae</taxon>
        <taxon>Solanoideae</taxon>
        <taxon>Hyoscyameae</taxon>
        <taxon>Anisodus</taxon>
    </lineage>
</organism>
<feature type="region of interest" description="Disordered" evidence="1">
    <location>
        <begin position="1"/>
        <end position="55"/>
    </location>
</feature>
<feature type="compositionally biased region" description="Basic and acidic residues" evidence="1">
    <location>
        <begin position="43"/>
        <end position="55"/>
    </location>
</feature>
<dbReference type="EMBL" id="JAJAGQ010000015">
    <property type="protein sequence ID" value="KAJ8541942.1"/>
    <property type="molecule type" value="Genomic_DNA"/>
</dbReference>
<accession>A0A9Q1R6K7</accession>
<feature type="compositionally biased region" description="Polar residues" evidence="1">
    <location>
        <begin position="10"/>
        <end position="32"/>
    </location>
</feature>
<comment type="caution">
    <text evidence="2">The sequence shown here is derived from an EMBL/GenBank/DDBJ whole genome shotgun (WGS) entry which is preliminary data.</text>
</comment>
<gene>
    <name evidence="2" type="ORF">K7X08_016808</name>
</gene>
<sequence length="277" mass="29273">MHGEKDGINVTATVNPNSTVIPNPSVLHNQFASLGEGSGSQEYRVEDGVDDVPKDPKAVTDAVKGDATVGDVQQVNDDASGQLIEIAIPIVKKPLNPNAKVYTSGKKTKSPTSTKQWADKAFSKNAEMLVTTDQSCKEVQDMFAKAADAADDVEVISNAIVESADGGTNAIQANIGVDHVDPVIKVPDADAKVQDQIKDSTSLYACSEEVNKGPGVGLPLANVTEEFLTPKSKSRSSVRKQCKVSNQDNSSGKGNAESQNNQHLKNKSTAVMSMHQG</sequence>
<protein>
    <submittedName>
        <fullName evidence="2">Uncharacterized protein</fullName>
    </submittedName>
</protein>
<feature type="compositionally biased region" description="Polar residues" evidence="1">
    <location>
        <begin position="243"/>
        <end position="277"/>
    </location>
</feature>
<keyword evidence="3" id="KW-1185">Reference proteome</keyword>